<dbReference type="SUPFAM" id="SSF52833">
    <property type="entry name" value="Thioredoxin-like"/>
    <property type="match status" value="1"/>
</dbReference>
<dbReference type="Gene3D" id="3.40.30.10">
    <property type="entry name" value="Glutaredoxin"/>
    <property type="match status" value="1"/>
</dbReference>
<evidence type="ECO:0000256" key="1">
    <source>
        <dbReference type="SAM" id="MobiDB-lite"/>
    </source>
</evidence>
<organism evidence="3 4">
    <name type="scientific">Tetradesmus obliquus</name>
    <name type="common">Green alga</name>
    <name type="synonym">Acutodesmus obliquus</name>
    <dbReference type="NCBI Taxonomy" id="3088"/>
    <lineage>
        <taxon>Eukaryota</taxon>
        <taxon>Viridiplantae</taxon>
        <taxon>Chlorophyta</taxon>
        <taxon>core chlorophytes</taxon>
        <taxon>Chlorophyceae</taxon>
        <taxon>CS clade</taxon>
        <taxon>Sphaeropleales</taxon>
        <taxon>Scenedesmaceae</taxon>
        <taxon>Tetradesmus</taxon>
    </lineage>
</organism>
<dbReference type="InterPro" id="IPR050620">
    <property type="entry name" value="Thioredoxin_H-type-like"/>
</dbReference>
<sequence>MPTLGNEKRGSLDPMFQKQAGDGTPTWESGKLLLVSSPEQFDEIVETHRERLVVLMCKSHSCRPCKMFTRKYMSIAQRFPEVVCCELYGDETPETRKMMIRLQVKVTPTFRMYRQHESVNVVTGINDKKLMRGILAQLFPAELVNHEAEIQDTLESDEELQAAAATAAAAASH</sequence>
<dbReference type="InterPro" id="IPR036249">
    <property type="entry name" value="Thioredoxin-like_sf"/>
</dbReference>
<dbReference type="CDD" id="cd02947">
    <property type="entry name" value="TRX_family"/>
    <property type="match status" value="1"/>
</dbReference>
<feature type="domain" description="Thioredoxin" evidence="2">
    <location>
        <begin position="35"/>
        <end position="131"/>
    </location>
</feature>
<protein>
    <recommendedName>
        <fullName evidence="2">Thioredoxin domain-containing protein</fullName>
    </recommendedName>
</protein>
<dbReference type="EMBL" id="CP126211">
    <property type="protein sequence ID" value="WIA13425.1"/>
    <property type="molecule type" value="Genomic_DNA"/>
</dbReference>
<feature type="region of interest" description="Disordered" evidence="1">
    <location>
        <begin position="1"/>
        <end position="24"/>
    </location>
</feature>
<feature type="compositionally biased region" description="Basic and acidic residues" evidence="1">
    <location>
        <begin position="1"/>
        <end position="11"/>
    </location>
</feature>
<gene>
    <name evidence="3" type="ORF">OEZ85_007005</name>
</gene>
<dbReference type="Proteomes" id="UP001244341">
    <property type="component" value="Chromosome 4b"/>
</dbReference>
<reference evidence="3 4" key="1">
    <citation type="submission" date="2023-05" db="EMBL/GenBank/DDBJ databases">
        <title>A 100% complete, gapless, phased diploid assembly of the Scenedesmus obliquus UTEX 3031 genome.</title>
        <authorList>
            <person name="Biondi T.C."/>
            <person name="Hanschen E.R."/>
            <person name="Kwon T."/>
            <person name="Eng W."/>
            <person name="Kruse C.P.S."/>
            <person name="Koehler S.I."/>
            <person name="Kunde Y."/>
            <person name="Gleasner C.D."/>
            <person name="You Mak K.T."/>
            <person name="Polle J."/>
            <person name="Hovde B.T."/>
            <person name="Starkenburg S.R."/>
        </authorList>
    </citation>
    <scope>NUCLEOTIDE SEQUENCE [LARGE SCALE GENOMIC DNA]</scope>
    <source>
        <strain evidence="3 4">DOE0152z</strain>
    </source>
</reference>
<keyword evidence="4" id="KW-1185">Reference proteome</keyword>
<dbReference type="InterPro" id="IPR013766">
    <property type="entry name" value="Thioredoxin_domain"/>
</dbReference>
<evidence type="ECO:0000259" key="2">
    <source>
        <dbReference type="Pfam" id="PF00085"/>
    </source>
</evidence>
<evidence type="ECO:0000313" key="3">
    <source>
        <dbReference type="EMBL" id="WIA13425.1"/>
    </source>
</evidence>
<name>A0ABY8TWC6_TETOB</name>
<dbReference type="PANTHER" id="PTHR10438">
    <property type="entry name" value="THIOREDOXIN"/>
    <property type="match status" value="1"/>
</dbReference>
<proteinExistence type="predicted"/>
<dbReference type="PANTHER" id="PTHR10438:SF468">
    <property type="entry name" value="THIOREDOXIN-1-RELATED"/>
    <property type="match status" value="1"/>
</dbReference>
<evidence type="ECO:0000313" key="4">
    <source>
        <dbReference type="Proteomes" id="UP001244341"/>
    </source>
</evidence>
<dbReference type="Pfam" id="PF00085">
    <property type="entry name" value="Thioredoxin"/>
    <property type="match status" value="1"/>
</dbReference>
<accession>A0ABY8TWC6</accession>